<dbReference type="AlphaFoldDB" id="A0A0J9BPX5"/>
<organism evidence="1 2">
    <name type="scientific">[Clostridium] citroniae WAL-19142</name>
    <dbReference type="NCBI Taxonomy" id="742734"/>
    <lineage>
        <taxon>Bacteria</taxon>
        <taxon>Bacillati</taxon>
        <taxon>Bacillota</taxon>
        <taxon>Clostridia</taxon>
        <taxon>Lachnospirales</taxon>
        <taxon>Lachnospiraceae</taxon>
        <taxon>Enterocloster</taxon>
    </lineage>
</organism>
<dbReference type="EMBL" id="ADLK01000040">
    <property type="protein sequence ID" value="KMW14219.1"/>
    <property type="molecule type" value="Genomic_DNA"/>
</dbReference>
<name>A0A0J9BPX5_9FIRM</name>
<proteinExistence type="predicted"/>
<evidence type="ECO:0000313" key="2">
    <source>
        <dbReference type="Proteomes" id="UP000037392"/>
    </source>
</evidence>
<dbReference type="RefSeq" id="WP_156200190.1">
    <property type="nucleotide sequence ID" value="NZ_KQ235884.1"/>
</dbReference>
<reference evidence="1 2" key="1">
    <citation type="submission" date="2011-04" db="EMBL/GenBank/DDBJ databases">
        <title>The Genome Sequence of Clostridium citroniae WAL-19142.</title>
        <authorList>
            <consortium name="The Broad Institute Genome Sequencing Platform"/>
            <person name="Earl A."/>
            <person name="Ward D."/>
            <person name="Feldgarden M."/>
            <person name="Gevers D."/>
            <person name="Warren Y.A."/>
            <person name="Tyrrell K.L."/>
            <person name="Citron D.M."/>
            <person name="Goldstein E.J."/>
            <person name="Daigneault M."/>
            <person name="Allen-Vercoe E."/>
            <person name="Young S.K."/>
            <person name="Zeng Q."/>
            <person name="Gargeya S."/>
            <person name="Fitzgerald M."/>
            <person name="Haas B."/>
            <person name="Abouelleil A."/>
            <person name="Alvarado L."/>
            <person name="Arachchi H.M."/>
            <person name="Berlin A."/>
            <person name="Brown A."/>
            <person name="Chapman S.B."/>
            <person name="Chen Z."/>
            <person name="Dunbar C."/>
            <person name="Freedman E."/>
            <person name="Gearin G."/>
            <person name="Gellesch M."/>
            <person name="Goldberg J."/>
            <person name="Griggs A."/>
            <person name="Gujja S."/>
            <person name="Heilman E.R."/>
            <person name="Heiman D."/>
            <person name="Howarth C."/>
            <person name="Larson L."/>
            <person name="Lui A."/>
            <person name="MacDonald P.J."/>
            <person name="Mehta T."/>
            <person name="Montmayeur A."/>
            <person name="Murphy C."/>
            <person name="Neiman D."/>
            <person name="Pearson M."/>
            <person name="Priest M."/>
            <person name="Roberts A."/>
            <person name="Saif S."/>
            <person name="Shea T."/>
            <person name="Shenoy N."/>
            <person name="Sisk P."/>
            <person name="Stolte C."/>
            <person name="Sykes S."/>
            <person name="White J."/>
            <person name="Yandava C."/>
            <person name="Wortman J."/>
            <person name="Nusbaum C."/>
            <person name="Birren B."/>
        </authorList>
    </citation>
    <scope>NUCLEOTIDE SEQUENCE [LARGE SCALE GENOMIC DNA]</scope>
    <source>
        <strain evidence="1 2">WAL-19142</strain>
    </source>
</reference>
<gene>
    <name evidence="1" type="ORF">HMPREF9470_04867</name>
</gene>
<evidence type="ECO:0000313" key="1">
    <source>
        <dbReference type="EMBL" id="KMW14219.1"/>
    </source>
</evidence>
<dbReference type="OrthoDB" id="2068011at2"/>
<comment type="caution">
    <text evidence="1">The sequence shown here is derived from an EMBL/GenBank/DDBJ whole genome shotgun (WGS) entry which is preliminary data.</text>
</comment>
<accession>A0A0J9BPX5</accession>
<protein>
    <submittedName>
        <fullName evidence="1">Uncharacterized protein</fullName>
    </submittedName>
</protein>
<dbReference type="PATRIC" id="fig|742734.4.peg.5214"/>
<sequence>MSDILIPYGGGGVDLDVVTATATDVRKGKVIVDKNGDPLTGTMTEKAAATYTPGTANQTIAANQYLTGVQTIKGDSKLLATNIKKGVSIFGVTGSWEGYVATATDLYYKGNNAYSFASNNAAVYFGSDRIQITKYSYPQFTAGKAFAWSGYTKLIVNFNLAGVDYYTDADYYIAVIELWNGSTKIKTSRTNMSLKSTLDLVTDITALAGSFAPKIYLSVEYYNDAHGSDSDPSWSRTPFTGNVFGIRVA</sequence>
<dbReference type="Proteomes" id="UP000037392">
    <property type="component" value="Unassembled WGS sequence"/>
</dbReference>